<comment type="caution">
    <text evidence="1">The sequence shown here is derived from an EMBL/GenBank/DDBJ whole genome shotgun (WGS) entry which is preliminary data.</text>
</comment>
<gene>
    <name evidence="1" type="ORF">LshimejAT787_0112250</name>
</gene>
<accession>A0A9P3PED7</accession>
<dbReference type="EMBL" id="BRPK01000001">
    <property type="protein sequence ID" value="GLB34341.1"/>
    <property type="molecule type" value="Genomic_DNA"/>
</dbReference>
<reference evidence="1" key="1">
    <citation type="submission" date="2022-07" db="EMBL/GenBank/DDBJ databases">
        <title>The genome of Lyophyllum shimeji provides insight into the initial evolution of ectomycorrhizal fungal genome.</title>
        <authorList>
            <person name="Kobayashi Y."/>
            <person name="Shibata T."/>
            <person name="Hirakawa H."/>
            <person name="Shigenobu S."/>
            <person name="Nishiyama T."/>
            <person name="Yamada A."/>
            <person name="Hasebe M."/>
            <person name="Kawaguchi M."/>
        </authorList>
    </citation>
    <scope>NUCLEOTIDE SEQUENCE</scope>
    <source>
        <strain evidence="1">AT787</strain>
    </source>
</reference>
<name>A0A9P3PED7_LYOSH</name>
<dbReference type="AlphaFoldDB" id="A0A9P3PED7"/>
<sequence>MRPAEAATALEALELTGVDIQKVMKFFDTPECPFKLSSLRELVVAGIGTWNFLNGVGRILEEAASSIETLIWLRPWIEHNLTGLEIEPPVDSRKLKSLRILVFILTICEEQYDHLCDLLQLVQVPENLERLVIVIDDTYNIPIFGAFTYDIDNGLHKYFGQLGKLRSIRIHLIMENLSRVDEIELETDAKLRAQFPTLDATGKLSVSLGNWENPEDCAKALARNERHNEIGR</sequence>
<protein>
    <submittedName>
        <fullName evidence="1">Uncharacterized protein</fullName>
    </submittedName>
</protein>
<dbReference type="Proteomes" id="UP001063166">
    <property type="component" value="Unassembled WGS sequence"/>
</dbReference>
<organism evidence="1 2">
    <name type="scientific">Lyophyllum shimeji</name>
    <name type="common">Hon-shimeji</name>
    <name type="synonym">Tricholoma shimeji</name>
    <dbReference type="NCBI Taxonomy" id="47721"/>
    <lineage>
        <taxon>Eukaryota</taxon>
        <taxon>Fungi</taxon>
        <taxon>Dikarya</taxon>
        <taxon>Basidiomycota</taxon>
        <taxon>Agaricomycotina</taxon>
        <taxon>Agaricomycetes</taxon>
        <taxon>Agaricomycetidae</taxon>
        <taxon>Agaricales</taxon>
        <taxon>Tricholomatineae</taxon>
        <taxon>Lyophyllaceae</taxon>
        <taxon>Lyophyllum</taxon>
    </lineage>
</organism>
<evidence type="ECO:0000313" key="1">
    <source>
        <dbReference type="EMBL" id="GLB34341.1"/>
    </source>
</evidence>
<keyword evidence="2" id="KW-1185">Reference proteome</keyword>
<proteinExistence type="predicted"/>
<evidence type="ECO:0000313" key="2">
    <source>
        <dbReference type="Proteomes" id="UP001063166"/>
    </source>
</evidence>